<reference evidence="2 4" key="2">
    <citation type="submission" date="2018-03" db="EMBL/GenBank/DDBJ databases">
        <authorList>
            <person name="Fogelqvist J."/>
        </authorList>
    </citation>
    <scope>NUCLEOTIDE SEQUENCE [LARGE SCALE GENOMIC DNA]</scope>
</reference>
<keyword evidence="3" id="KW-1185">Reference proteome</keyword>
<accession>A0A0G4IQD5</accession>
<dbReference type="Proteomes" id="UP000039324">
    <property type="component" value="Unassembled WGS sequence"/>
</dbReference>
<evidence type="ECO:0000313" key="1">
    <source>
        <dbReference type="EMBL" id="CEO97359.1"/>
    </source>
</evidence>
<proteinExistence type="predicted"/>
<dbReference type="Proteomes" id="UP000290189">
    <property type="component" value="Unassembled WGS sequence"/>
</dbReference>
<sequence length="259" mass="29214">MDFRCLSYIILDARQGLAKLLRTGVSPGLEPSWFVDQISVDDLLAGVDSGKNHFKLWRDTRIIGEAFLKRSSMVAMVQDLRKFNQNGPNADPQLTSSSTALPLYSPEDETVTIGQMKLEISRLNRVYTLFEHLSTGMKFDITLAIDMHVSNGDPTDIKSLHYDDPKSVSDNAYLARIRPILELLLPYARTVKPVAFVRISAVSRMQPADRHDRRDALHEHSPCELQRLSRPLAATDMHYSVVIIVSNDIPDDMPAIREL</sequence>
<reference evidence="1 3" key="1">
    <citation type="submission" date="2015-02" db="EMBL/GenBank/DDBJ databases">
        <authorList>
            <person name="Chooi Y.-H."/>
        </authorList>
    </citation>
    <scope>NUCLEOTIDE SEQUENCE [LARGE SCALE GENOMIC DNA]</scope>
    <source>
        <strain evidence="1">E3</strain>
    </source>
</reference>
<evidence type="ECO:0000313" key="4">
    <source>
        <dbReference type="Proteomes" id="UP000290189"/>
    </source>
</evidence>
<keyword evidence="2" id="KW-0496">Mitochondrion</keyword>
<evidence type="ECO:0000313" key="3">
    <source>
        <dbReference type="Proteomes" id="UP000039324"/>
    </source>
</evidence>
<dbReference type="EMBL" id="OVEO01000008">
    <property type="protein sequence ID" value="SPQ97669.1"/>
    <property type="molecule type" value="Genomic_DNA"/>
</dbReference>
<organism evidence="1 3">
    <name type="scientific">Plasmodiophora brassicae</name>
    <name type="common">Clubroot disease agent</name>
    <dbReference type="NCBI Taxonomy" id="37360"/>
    <lineage>
        <taxon>Eukaryota</taxon>
        <taxon>Sar</taxon>
        <taxon>Rhizaria</taxon>
        <taxon>Endomyxa</taxon>
        <taxon>Phytomyxea</taxon>
        <taxon>Plasmodiophorida</taxon>
        <taxon>Plasmodiophoridae</taxon>
        <taxon>Plasmodiophora</taxon>
    </lineage>
</organism>
<geneLocation type="mitochondrion" evidence="2"/>
<dbReference type="EMBL" id="CDSF01000079">
    <property type="protein sequence ID" value="CEO97359.1"/>
    <property type="molecule type" value="Genomic_DNA"/>
</dbReference>
<name>A0A0G4IQD5_PLABS</name>
<dbReference type="AlphaFoldDB" id="A0A0G4IQD5"/>
<protein>
    <submittedName>
        <fullName evidence="1">Uncharacterized protein</fullName>
    </submittedName>
</protein>
<gene>
    <name evidence="1" type="ORF">PBRA_000704</name>
    <name evidence="2" type="ORF">PLBR_LOCUS4884</name>
</gene>
<evidence type="ECO:0000313" key="2">
    <source>
        <dbReference type="EMBL" id="SPQ97669.1"/>
    </source>
</evidence>